<dbReference type="InterPro" id="IPR000008">
    <property type="entry name" value="C2_dom"/>
</dbReference>
<dbReference type="Proteomes" id="UP000695022">
    <property type="component" value="Unplaced"/>
</dbReference>
<feature type="region of interest" description="Disordered" evidence="1">
    <location>
        <begin position="184"/>
        <end position="208"/>
    </location>
</feature>
<name>A0ABM1DZ10_PRICU</name>
<dbReference type="Pfam" id="PF00168">
    <property type="entry name" value="C2"/>
    <property type="match status" value="1"/>
</dbReference>
<dbReference type="InterPro" id="IPR043549">
    <property type="entry name" value="C2C4C/C2C4D"/>
</dbReference>
<feature type="compositionally biased region" description="Basic and acidic residues" evidence="1">
    <location>
        <begin position="250"/>
        <end position="259"/>
    </location>
</feature>
<dbReference type="RefSeq" id="XP_014665181.1">
    <property type="nucleotide sequence ID" value="XM_014809695.1"/>
</dbReference>
<dbReference type="PROSITE" id="PS50004">
    <property type="entry name" value="C2"/>
    <property type="match status" value="1"/>
</dbReference>
<evidence type="ECO:0000256" key="1">
    <source>
        <dbReference type="SAM" id="MobiDB-lite"/>
    </source>
</evidence>
<proteinExistence type="predicted"/>
<dbReference type="InterPro" id="IPR035892">
    <property type="entry name" value="C2_domain_sf"/>
</dbReference>
<feature type="domain" description="C2" evidence="2">
    <location>
        <begin position="338"/>
        <end position="460"/>
    </location>
</feature>
<feature type="compositionally biased region" description="Polar residues" evidence="1">
    <location>
        <begin position="143"/>
        <end position="158"/>
    </location>
</feature>
<sequence>MKSWLSTRKTALFQGASDMINTATSNVITPNTIPQFVIPNRCDAGSNESMLSEVGGQESDEQLSVCSSVGSLRHNPTNLTLELPEDRAQPVNEEPRSCPCSPVIKYRNEPKREFSSAECLRALVYVTQRIRRKSASPLRGGASQASLSPDAEQATNRSGRLLSIGADQCVRQRSGSESQLKLMATRRASSLKPDEVGAQDPQRNKSASFSISEPLRNVCLRSALEKDVDLQRQLASKLAKKCPSSPGGRQRSDRRENSSLRRRQSSLTSTDERLYLAGSSCPQVKIEKSDSIDHNGFNAADVGFPFHGMPLYKSQSQDSRLSEIDEPLAAKLTIANSYNGVIKYSLQYLPGSEQLKVLVLNGVDVGGQHRVHAVSSCVRLCLMPGKLQKTTTRTIKNTQVPNFDEEFHFANLTIEMLPQLQLKLKVINKESQFTKPEILGEVWAKLDPVDLTTETIFKSRLKPRSSLLHDVAT</sequence>
<dbReference type="GeneID" id="106807378"/>
<feature type="region of interest" description="Disordered" evidence="1">
    <location>
        <begin position="236"/>
        <end position="269"/>
    </location>
</feature>
<dbReference type="SUPFAM" id="SSF49562">
    <property type="entry name" value="C2 domain (Calcium/lipid-binding domain, CaLB)"/>
    <property type="match status" value="1"/>
</dbReference>
<dbReference type="PANTHER" id="PTHR46291">
    <property type="entry name" value="C2 DOMAIN-CONTAINING PROTEIN"/>
    <property type="match status" value="1"/>
</dbReference>
<protein>
    <submittedName>
        <fullName evidence="4">C2 calcium-dependent domain-containing protein 4C-like</fullName>
    </submittedName>
</protein>
<evidence type="ECO:0000259" key="2">
    <source>
        <dbReference type="PROSITE" id="PS50004"/>
    </source>
</evidence>
<dbReference type="PANTHER" id="PTHR46291:SF4">
    <property type="entry name" value="C2 CALCIUM-DEPENDENT DOMAIN-CONTAINING PROTEIN 4C-LIKE"/>
    <property type="match status" value="1"/>
</dbReference>
<accession>A0ABM1DZ10</accession>
<reference evidence="4" key="1">
    <citation type="submission" date="2025-08" db="UniProtKB">
        <authorList>
            <consortium name="RefSeq"/>
        </authorList>
    </citation>
    <scope>IDENTIFICATION</scope>
</reference>
<gene>
    <name evidence="4" type="primary">LOC106807378</name>
</gene>
<organism evidence="3 4">
    <name type="scientific">Priapulus caudatus</name>
    <name type="common">Priapulid worm</name>
    <dbReference type="NCBI Taxonomy" id="37621"/>
    <lineage>
        <taxon>Eukaryota</taxon>
        <taxon>Metazoa</taxon>
        <taxon>Ecdysozoa</taxon>
        <taxon>Scalidophora</taxon>
        <taxon>Priapulida</taxon>
        <taxon>Priapulimorpha</taxon>
        <taxon>Priapulimorphida</taxon>
        <taxon>Priapulidae</taxon>
        <taxon>Priapulus</taxon>
    </lineage>
</organism>
<keyword evidence="3" id="KW-1185">Reference proteome</keyword>
<evidence type="ECO:0000313" key="4">
    <source>
        <dbReference type="RefSeq" id="XP_014665181.1"/>
    </source>
</evidence>
<feature type="region of interest" description="Disordered" evidence="1">
    <location>
        <begin position="134"/>
        <end position="159"/>
    </location>
</feature>
<dbReference type="Gene3D" id="2.60.40.150">
    <property type="entry name" value="C2 domain"/>
    <property type="match status" value="1"/>
</dbReference>
<evidence type="ECO:0000313" key="3">
    <source>
        <dbReference type="Proteomes" id="UP000695022"/>
    </source>
</evidence>